<dbReference type="Gene3D" id="3.30.1150.10">
    <property type="match status" value="1"/>
</dbReference>
<protein>
    <recommendedName>
        <fullName evidence="3">TonB C-terminal domain-containing protein</fullName>
    </recommendedName>
</protein>
<dbReference type="EMBL" id="RCZH01000008">
    <property type="protein sequence ID" value="TPG39339.1"/>
    <property type="molecule type" value="Genomic_DNA"/>
</dbReference>
<comment type="caution">
    <text evidence="1">The sequence shown here is derived from an EMBL/GenBank/DDBJ whole genome shotgun (WGS) entry which is preliminary data.</text>
</comment>
<sequence length="334" mass="37822">MERKLKITISEPCHESWDQMTPKDNGRFCMSCSKTVTDFSVMSVEEIQLYFIKNHHKDICGRFKKSQLELLTIQIPSSVMYTQIPYRKMFLLALFIAMGTTLFSCTDKNGNKHKINTIEIVEDSVKLSPLATKDSLQDKPLPPSMPTISVNLPPIEGSSEAIGINYNPESYIAGGIGIYESIYICSDYPGGLNKLYETIQNKFELPRKAKKSTGEIQAYFSITKEGILEDIKIVNDIGHETGDELTRVLCTSPKWLPAQENGKSIVSYYEIQLSIQKDSLNLERRQRKFSKITCIAVSNIKNPYKTTSENTIDKFAIQNEEISIVKDSTETKNK</sequence>
<evidence type="ECO:0008006" key="3">
    <source>
        <dbReference type="Google" id="ProtNLM"/>
    </source>
</evidence>
<dbReference type="Proteomes" id="UP000319700">
    <property type="component" value="Unassembled WGS sequence"/>
</dbReference>
<dbReference type="AlphaFoldDB" id="A0A502EQZ8"/>
<dbReference type="OrthoDB" id="1095452at2"/>
<name>A0A502EQZ8_9FLAO</name>
<reference evidence="1 2" key="1">
    <citation type="journal article" date="2019" name="Environ. Microbiol.">
        <title>Species interactions and distinct microbial communities in high Arctic permafrost affected cryosols are associated with the CH4 and CO2 gas fluxes.</title>
        <authorList>
            <person name="Altshuler I."/>
            <person name="Hamel J."/>
            <person name="Turney S."/>
            <person name="Magnuson E."/>
            <person name="Levesque R."/>
            <person name="Greer C."/>
            <person name="Whyte L.G."/>
        </authorList>
    </citation>
    <scope>NUCLEOTIDE SEQUENCE [LARGE SCALE GENOMIC DNA]</scope>
    <source>
        <strain evidence="1 2">42</strain>
    </source>
</reference>
<dbReference type="SUPFAM" id="SSF74653">
    <property type="entry name" value="TolA/TonB C-terminal domain"/>
    <property type="match status" value="1"/>
</dbReference>
<evidence type="ECO:0000313" key="2">
    <source>
        <dbReference type="Proteomes" id="UP000319700"/>
    </source>
</evidence>
<dbReference type="RefSeq" id="WP_140507968.1">
    <property type="nucleotide sequence ID" value="NZ_RCZH01000008.1"/>
</dbReference>
<keyword evidence="2" id="KW-1185">Reference proteome</keyword>
<accession>A0A502EQZ8</accession>
<gene>
    <name evidence="1" type="ORF">EAH81_13925</name>
</gene>
<proteinExistence type="predicted"/>
<evidence type="ECO:0000313" key="1">
    <source>
        <dbReference type="EMBL" id="TPG39339.1"/>
    </source>
</evidence>
<organism evidence="1 2">
    <name type="scientific">Flavobacterium pectinovorum</name>
    <dbReference type="NCBI Taxonomy" id="29533"/>
    <lineage>
        <taxon>Bacteria</taxon>
        <taxon>Pseudomonadati</taxon>
        <taxon>Bacteroidota</taxon>
        <taxon>Flavobacteriia</taxon>
        <taxon>Flavobacteriales</taxon>
        <taxon>Flavobacteriaceae</taxon>
        <taxon>Flavobacterium</taxon>
    </lineage>
</organism>